<comment type="caution">
    <text evidence="3">The sequence shown here is derived from an EMBL/GenBank/DDBJ whole genome shotgun (WGS) entry which is preliminary data.</text>
</comment>
<keyword evidence="1" id="KW-0175">Coiled coil</keyword>
<dbReference type="PANTHER" id="PTHR32063">
    <property type="match status" value="1"/>
</dbReference>
<keyword evidence="2" id="KW-1133">Transmembrane helix</keyword>
<dbReference type="RefSeq" id="WP_330072527.1">
    <property type="nucleotide sequence ID" value="NZ_JAZDDF010000039.1"/>
</dbReference>
<evidence type="ECO:0000256" key="2">
    <source>
        <dbReference type="SAM" id="Phobius"/>
    </source>
</evidence>
<dbReference type="SUPFAM" id="SSF82866">
    <property type="entry name" value="Multidrug efflux transporter AcrB transmembrane domain"/>
    <property type="match status" value="1"/>
</dbReference>
<name>A0ABU7IMX1_9FLAO</name>
<feature type="coiled-coil region" evidence="1">
    <location>
        <begin position="35"/>
        <end position="62"/>
    </location>
</feature>
<keyword evidence="2" id="KW-0472">Membrane</keyword>
<feature type="non-terminal residue" evidence="3">
    <location>
        <position position="1"/>
    </location>
</feature>
<dbReference type="EMBL" id="JAZDDF010000039">
    <property type="protein sequence ID" value="MEE1974301.1"/>
    <property type="molecule type" value="Genomic_DNA"/>
</dbReference>
<proteinExistence type="predicted"/>
<evidence type="ECO:0000313" key="4">
    <source>
        <dbReference type="Proteomes" id="UP001343698"/>
    </source>
</evidence>
<dbReference type="PANTHER" id="PTHR32063:SF24">
    <property type="entry name" value="CATION EFFLUX SYSTEM (ACRB_ACRD_ACRF FAMILY)"/>
    <property type="match status" value="1"/>
</dbReference>
<feature type="non-terminal residue" evidence="3">
    <location>
        <position position="153"/>
    </location>
</feature>
<dbReference type="Proteomes" id="UP001343698">
    <property type="component" value="Unassembled WGS sequence"/>
</dbReference>
<reference evidence="3 4" key="1">
    <citation type="submission" date="2024-01" db="EMBL/GenBank/DDBJ databases">
        <title>Maribacter spp. originated from different algae showed divergent polysaccharides utilization ability.</title>
        <authorList>
            <person name="Wang H."/>
            <person name="Wu Y."/>
        </authorList>
    </citation>
    <scope>NUCLEOTIDE SEQUENCE [LARGE SCALE GENOMIC DNA]</scope>
    <source>
        <strain evidence="3 4">KPT27_14</strain>
    </source>
</reference>
<keyword evidence="2" id="KW-0812">Transmembrane</keyword>
<dbReference type="Gene3D" id="1.20.1640.10">
    <property type="entry name" value="Multidrug efflux transporter AcrB transmembrane domain"/>
    <property type="match status" value="1"/>
</dbReference>
<feature type="transmembrane region" description="Helical" evidence="2">
    <location>
        <begin position="111"/>
        <end position="131"/>
    </location>
</feature>
<feature type="transmembrane region" description="Helical" evidence="2">
    <location>
        <begin position="72"/>
        <end position="91"/>
    </location>
</feature>
<dbReference type="Pfam" id="PF00873">
    <property type="entry name" value="ACR_tran"/>
    <property type="match status" value="1"/>
</dbReference>
<evidence type="ECO:0000256" key="1">
    <source>
        <dbReference type="SAM" id="Coils"/>
    </source>
</evidence>
<evidence type="ECO:0000313" key="3">
    <source>
        <dbReference type="EMBL" id="MEE1974301.1"/>
    </source>
</evidence>
<accession>A0ABU7IMX1</accession>
<dbReference type="InterPro" id="IPR001036">
    <property type="entry name" value="Acrflvin-R"/>
</dbReference>
<feature type="transmembrane region" description="Helical" evidence="2">
    <location>
        <begin position="17"/>
        <end position="38"/>
    </location>
</feature>
<keyword evidence="4" id="KW-1185">Reference proteome</keyword>
<gene>
    <name evidence="3" type="ORF">V1H85_17745</name>
</gene>
<sequence>VLMVFITMKLFNVDANIVALSGIAIAIGTMVDVGVILAENMIRHLEDEKLRLNENGKEYTTNEIIYNATAEVSGAILTAVLTTIISFLPVFTMIGAEGKLFRPLAFTKTMALTASLIIALFLIPPIAAFLFRKTSVRERTQYAINGLLVLLGI</sequence>
<organism evidence="3 4">
    <name type="scientific">Maribacter flavus</name>
    <dbReference type="NCBI Taxonomy" id="1658664"/>
    <lineage>
        <taxon>Bacteria</taxon>
        <taxon>Pseudomonadati</taxon>
        <taxon>Bacteroidota</taxon>
        <taxon>Flavobacteriia</taxon>
        <taxon>Flavobacteriales</taxon>
        <taxon>Flavobacteriaceae</taxon>
        <taxon>Maribacter</taxon>
    </lineage>
</organism>
<protein>
    <submittedName>
        <fullName evidence="3">Efflux RND transporter permease subunit</fullName>
    </submittedName>
</protein>